<reference evidence="3 4" key="1">
    <citation type="journal article" date="2015" name="Sci. Rep.">
        <title>Chromosome-level genome map provides insights into diverse defense mechanisms in the medicinal fungus Ganoderma sinense.</title>
        <authorList>
            <person name="Zhu Y."/>
            <person name="Xu J."/>
            <person name="Sun C."/>
            <person name="Zhou S."/>
            <person name="Xu H."/>
            <person name="Nelson D.R."/>
            <person name="Qian J."/>
            <person name="Song J."/>
            <person name="Luo H."/>
            <person name="Xiang L."/>
            <person name="Li Y."/>
            <person name="Xu Z."/>
            <person name="Ji A."/>
            <person name="Wang L."/>
            <person name="Lu S."/>
            <person name="Hayward A."/>
            <person name="Sun W."/>
            <person name="Li X."/>
            <person name="Schwartz D.C."/>
            <person name="Wang Y."/>
            <person name="Chen S."/>
        </authorList>
    </citation>
    <scope>NUCLEOTIDE SEQUENCE [LARGE SCALE GENOMIC DNA]</scope>
    <source>
        <strain evidence="3 4">ZZ0214-1</strain>
    </source>
</reference>
<evidence type="ECO:0000313" key="3">
    <source>
        <dbReference type="EMBL" id="PIL34397.1"/>
    </source>
</evidence>
<comment type="caution">
    <text evidence="3">The sequence shown here is derived from an EMBL/GenBank/DDBJ whole genome shotgun (WGS) entry which is preliminary data.</text>
</comment>
<keyword evidence="1" id="KW-0560">Oxidoreductase</keyword>
<dbReference type="PANTHER" id="PTHR35870:SF1">
    <property type="entry name" value="PROTEIN, PUTATIVE (AFU_ORTHOLOGUE AFUA_5G03330)-RELATED"/>
    <property type="match status" value="1"/>
</dbReference>
<evidence type="ECO:0000313" key="4">
    <source>
        <dbReference type="Proteomes" id="UP000230002"/>
    </source>
</evidence>
<proteinExistence type="predicted"/>
<accession>A0A2G8SKW4</accession>
<dbReference type="AlphaFoldDB" id="A0A2G8SKW4"/>
<dbReference type="InterPro" id="IPR025337">
    <property type="entry name" value="Questin_oxidase-like"/>
</dbReference>
<name>A0A2G8SKW4_9APHY</name>
<dbReference type="Pfam" id="PF14027">
    <property type="entry name" value="Questin_oxidase"/>
    <property type="match status" value="1"/>
</dbReference>
<dbReference type="EMBL" id="AYKW01000005">
    <property type="protein sequence ID" value="PIL34397.1"/>
    <property type="molecule type" value="Genomic_DNA"/>
</dbReference>
<gene>
    <name evidence="3" type="ORF">GSI_03172</name>
</gene>
<evidence type="ECO:0000256" key="2">
    <source>
        <dbReference type="SAM" id="MobiDB-lite"/>
    </source>
</evidence>
<dbReference type="PANTHER" id="PTHR35870">
    <property type="entry name" value="PROTEIN, PUTATIVE (AFU_ORTHOLOGUE AFUA_5G03330)-RELATED"/>
    <property type="match status" value="1"/>
</dbReference>
<dbReference type="GO" id="GO:0016491">
    <property type="term" value="F:oxidoreductase activity"/>
    <property type="evidence" value="ECO:0007669"/>
    <property type="project" value="UniProtKB-KW"/>
</dbReference>
<sequence length="237" mass="26165">MQSWGHGHGSPFRRSCGKSTARRRFTLRTLSSRGTGIRSPKKRRTRAEGFAQAAVNVMQEDGDKLFPPSLFTQVEPTSSAASRPNILLQSLTPPDQVVTRPKQGPYPRVHRSRASSPVDCVWSHVGDKLPDITAQWASELEGDNVPAAAIEKKIQELPLLTALVYGVGGWAGRERSQNGEFNADFFIMHMITSSIFLPSFVAYLSPHSAALLLRGHFTVALTWYIGRDRPALSIREG</sequence>
<keyword evidence="4" id="KW-1185">Reference proteome</keyword>
<protein>
    <submittedName>
        <fullName evidence="3">Uncharacterized protein</fullName>
    </submittedName>
</protein>
<dbReference type="OrthoDB" id="10004862at2759"/>
<organism evidence="3 4">
    <name type="scientific">Ganoderma sinense ZZ0214-1</name>
    <dbReference type="NCBI Taxonomy" id="1077348"/>
    <lineage>
        <taxon>Eukaryota</taxon>
        <taxon>Fungi</taxon>
        <taxon>Dikarya</taxon>
        <taxon>Basidiomycota</taxon>
        <taxon>Agaricomycotina</taxon>
        <taxon>Agaricomycetes</taxon>
        <taxon>Polyporales</taxon>
        <taxon>Polyporaceae</taxon>
        <taxon>Ganoderma</taxon>
    </lineage>
</organism>
<dbReference type="STRING" id="1077348.A0A2G8SKW4"/>
<evidence type="ECO:0000256" key="1">
    <source>
        <dbReference type="ARBA" id="ARBA00023002"/>
    </source>
</evidence>
<feature type="region of interest" description="Disordered" evidence="2">
    <location>
        <begin position="1"/>
        <end position="46"/>
    </location>
</feature>
<dbReference type="Proteomes" id="UP000230002">
    <property type="component" value="Unassembled WGS sequence"/>
</dbReference>